<dbReference type="STRING" id="8022.A0A060YN42"/>
<dbReference type="GO" id="GO:0005634">
    <property type="term" value="C:nucleus"/>
    <property type="evidence" value="ECO:0007669"/>
    <property type="project" value="TreeGrafter"/>
</dbReference>
<dbReference type="PaxDb" id="8022-A0A060YN42"/>
<accession>A0A060YN42</accession>
<gene>
    <name evidence="6" type="ORF">GSONMT00024957001</name>
</gene>
<keyword evidence="3" id="KW-0418">Kinase</keyword>
<keyword evidence="2" id="KW-0547">Nucleotide-binding</keyword>
<dbReference type="InterPro" id="IPR050339">
    <property type="entry name" value="CC_SR_Kinase"/>
</dbReference>
<dbReference type="SUPFAM" id="SSF56112">
    <property type="entry name" value="Protein kinase-like (PK-like)"/>
    <property type="match status" value="1"/>
</dbReference>
<protein>
    <recommendedName>
        <fullName evidence="5">Protein kinase domain-containing protein</fullName>
    </recommendedName>
</protein>
<dbReference type="Gene3D" id="1.10.510.10">
    <property type="entry name" value="Transferase(Phosphotransferase) domain 1"/>
    <property type="match status" value="1"/>
</dbReference>
<evidence type="ECO:0000256" key="2">
    <source>
        <dbReference type="ARBA" id="ARBA00022741"/>
    </source>
</evidence>
<organism evidence="6 7">
    <name type="scientific">Oncorhynchus mykiss</name>
    <name type="common">Rainbow trout</name>
    <name type="synonym">Salmo gairdneri</name>
    <dbReference type="NCBI Taxonomy" id="8022"/>
    <lineage>
        <taxon>Eukaryota</taxon>
        <taxon>Metazoa</taxon>
        <taxon>Chordata</taxon>
        <taxon>Craniata</taxon>
        <taxon>Vertebrata</taxon>
        <taxon>Euteleostomi</taxon>
        <taxon>Actinopterygii</taxon>
        <taxon>Neopterygii</taxon>
        <taxon>Teleostei</taxon>
        <taxon>Protacanthopterygii</taxon>
        <taxon>Salmoniformes</taxon>
        <taxon>Salmonidae</taxon>
        <taxon>Salmoninae</taxon>
        <taxon>Oncorhynchus</taxon>
    </lineage>
</organism>
<feature type="non-terminal residue" evidence="6">
    <location>
        <position position="1"/>
    </location>
</feature>
<dbReference type="PANTHER" id="PTHR11042:SF166">
    <property type="entry name" value="EUKARYOTIC TRANSLATION INITIATION FACTOR 2-ALPHA KINASE 3"/>
    <property type="match status" value="1"/>
</dbReference>
<dbReference type="AlphaFoldDB" id="A0A060YN42"/>
<dbReference type="EMBL" id="FR914710">
    <property type="protein sequence ID" value="CDQ93238.1"/>
    <property type="molecule type" value="Genomic_DNA"/>
</dbReference>
<dbReference type="InterPro" id="IPR011009">
    <property type="entry name" value="Kinase-like_dom_sf"/>
</dbReference>
<evidence type="ECO:0000256" key="3">
    <source>
        <dbReference type="ARBA" id="ARBA00022777"/>
    </source>
</evidence>
<keyword evidence="4" id="KW-0067">ATP-binding</keyword>
<evidence type="ECO:0000259" key="5">
    <source>
        <dbReference type="PROSITE" id="PS50011"/>
    </source>
</evidence>
<feature type="domain" description="Protein kinase" evidence="5">
    <location>
        <begin position="1"/>
        <end position="138"/>
    </location>
</feature>
<reference evidence="6" key="1">
    <citation type="journal article" date="2014" name="Nat. Commun.">
        <title>The rainbow trout genome provides novel insights into evolution after whole-genome duplication in vertebrates.</title>
        <authorList>
            <person name="Berthelot C."/>
            <person name="Brunet F."/>
            <person name="Chalopin D."/>
            <person name="Juanchich A."/>
            <person name="Bernard M."/>
            <person name="Noel B."/>
            <person name="Bento P."/>
            <person name="Da Silva C."/>
            <person name="Labadie K."/>
            <person name="Alberti A."/>
            <person name="Aury J.M."/>
            <person name="Louis A."/>
            <person name="Dehais P."/>
            <person name="Bardou P."/>
            <person name="Montfort J."/>
            <person name="Klopp C."/>
            <person name="Cabau C."/>
            <person name="Gaspin C."/>
            <person name="Thorgaard G.H."/>
            <person name="Boussaha M."/>
            <person name="Quillet E."/>
            <person name="Guyomard R."/>
            <person name="Galiana D."/>
            <person name="Bobe J."/>
            <person name="Volff J.N."/>
            <person name="Genet C."/>
            <person name="Wincker P."/>
            <person name="Jaillon O."/>
            <person name="Roest Crollius H."/>
            <person name="Guiguen Y."/>
        </authorList>
    </citation>
    <scope>NUCLEOTIDE SEQUENCE [LARGE SCALE GENOMIC DNA]</scope>
</reference>
<proteinExistence type="predicted"/>
<dbReference type="InterPro" id="IPR000719">
    <property type="entry name" value="Prot_kinase_dom"/>
</dbReference>
<evidence type="ECO:0000256" key="4">
    <source>
        <dbReference type="ARBA" id="ARBA00022840"/>
    </source>
</evidence>
<dbReference type="GO" id="GO:0004694">
    <property type="term" value="F:eukaryotic translation initiation factor 2alpha kinase activity"/>
    <property type="evidence" value="ECO:0007669"/>
    <property type="project" value="TreeGrafter"/>
</dbReference>
<sequence length="172" mass="18919">PVPVHPGSPCPGSPCPGSPCPGSCNRYFRLVNCLSGNSSYVYLSNCNHNLALSPLQLSGDLYSHKVDIYSLGLILFELLCPFRTQMERVRTLTEVRGLQFPAVFSKNNVQELGMVRSMLSLNPAERPEAADITEEPLFQELEVPCRLAVRQRSRTYSASSAGWPARTSITSS</sequence>
<evidence type="ECO:0000256" key="1">
    <source>
        <dbReference type="ARBA" id="ARBA00022679"/>
    </source>
</evidence>
<dbReference type="Proteomes" id="UP000193380">
    <property type="component" value="Unassembled WGS sequence"/>
</dbReference>
<reference evidence="6" key="2">
    <citation type="submission" date="2014-03" db="EMBL/GenBank/DDBJ databases">
        <authorList>
            <person name="Genoscope - CEA"/>
        </authorList>
    </citation>
    <scope>NUCLEOTIDE SEQUENCE</scope>
</reference>
<name>A0A060YN42_ONCMY</name>
<evidence type="ECO:0000313" key="7">
    <source>
        <dbReference type="Proteomes" id="UP000193380"/>
    </source>
</evidence>
<evidence type="ECO:0000313" key="6">
    <source>
        <dbReference type="EMBL" id="CDQ93238.1"/>
    </source>
</evidence>
<dbReference type="PANTHER" id="PTHR11042">
    <property type="entry name" value="EUKARYOTIC TRANSLATION INITIATION FACTOR 2-ALPHA KINASE EIF2-ALPHA KINASE -RELATED"/>
    <property type="match status" value="1"/>
</dbReference>
<dbReference type="PROSITE" id="PS50011">
    <property type="entry name" value="PROTEIN_KINASE_DOM"/>
    <property type="match status" value="1"/>
</dbReference>
<keyword evidence="1" id="KW-0808">Transferase</keyword>
<dbReference type="GO" id="GO:0005524">
    <property type="term" value="F:ATP binding"/>
    <property type="evidence" value="ECO:0007669"/>
    <property type="project" value="UniProtKB-KW"/>
</dbReference>
<dbReference type="GO" id="GO:0005737">
    <property type="term" value="C:cytoplasm"/>
    <property type="evidence" value="ECO:0007669"/>
    <property type="project" value="TreeGrafter"/>
</dbReference>